<protein>
    <submittedName>
        <fullName evidence="7">Putative MFS transporter</fullName>
    </submittedName>
</protein>
<feature type="transmembrane region" description="Helical" evidence="5">
    <location>
        <begin position="113"/>
        <end position="133"/>
    </location>
</feature>
<dbReference type="InterPro" id="IPR036259">
    <property type="entry name" value="MFS_trans_sf"/>
</dbReference>
<sequence length="309" mass="33388">MLCTASWISLAATFSSTSRFPAMPEIAQEVGTTGETISISNAGIRCAMGMSSFIWAPISSVLGRSFAYKCAIFVFLVCSIGTAFVALRCLAGFEAIFFMAAGQGLLADVFHPSTMGTAVGFFISGIVNGPALVTFAHWRAIFWVQAGMAGVGLVLALLFVPNSVGPQASSNQNRQKRMSPQPLPIVKIPIYPNVLLTHAVEHVFPPNATRSLINPRFHLTSPLVSGLGFLLGTIVGSKWADMTMTKYVQKRRGVRVPQDRLNSELLAFFLLLPAAKIMYGWSLEKTFGGFALPTLAIFFAAWDIDGRIQ</sequence>
<evidence type="ECO:0000256" key="6">
    <source>
        <dbReference type="SAM" id="SignalP"/>
    </source>
</evidence>
<evidence type="ECO:0000256" key="3">
    <source>
        <dbReference type="ARBA" id="ARBA00022989"/>
    </source>
</evidence>
<feature type="chain" id="PRO_5023810476" evidence="6">
    <location>
        <begin position="18"/>
        <end position="309"/>
    </location>
</feature>
<dbReference type="AlphaFoldDB" id="A0A5J5EXE5"/>
<evidence type="ECO:0000256" key="1">
    <source>
        <dbReference type="ARBA" id="ARBA00004141"/>
    </source>
</evidence>
<feature type="signal peptide" evidence="6">
    <location>
        <begin position="1"/>
        <end position="17"/>
    </location>
</feature>
<dbReference type="Gene3D" id="1.20.1250.20">
    <property type="entry name" value="MFS general substrate transporter like domains"/>
    <property type="match status" value="1"/>
</dbReference>
<dbReference type="Proteomes" id="UP000326924">
    <property type="component" value="Unassembled WGS sequence"/>
</dbReference>
<dbReference type="GO" id="GO:0022857">
    <property type="term" value="F:transmembrane transporter activity"/>
    <property type="evidence" value="ECO:0007669"/>
    <property type="project" value="InterPro"/>
</dbReference>
<feature type="transmembrane region" description="Helical" evidence="5">
    <location>
        <begin position="140"/>
        <end position="160"/>
    </location>
</feature>
<feature type="transmembrane region" description="Helical" evidence="5">
    <location>
        <begin position="219"/>
        <end position="240"/>
    </location>
</feature>
<proteinExistence type="predicted"/>
<comment type="subcellular location">
    <subcellularLocation>
        <location evidence="1">Membrane</location>
        <topology evidence="1">Multi-pass membrane protein</topology>
    </subcellularLocation>
</comment>
<evidence type="ECO:0000256" key="5">
    <source>
        <dbReference type="SAM" id="Phobius"/>
    </source>
</evidence>
<evidence type="ECO:0000313" key="8">
    <source>
        <dbReference type="Proteomes" id="UP000326924"/>
    </source>
</evidence>
<keyword evidence="8" id="KW-1185">Reference proteome</keyword>
<dbReference type="SUPFAM" id="SSF103473">
    <property type="entry name" value="MFS general substrate transporter"/>
    <property type="match status" value="1"/>
</dbReference>
<organism evidence="7 8">
    <name type="scientific">Sphaerosporella brunnea</name>
    <dbReference type="NCBI Taxonomy" id="1250544"/>
    <lineage>
        <taxon>Eukaryota</taxon>
        <taxon>Fungi</taxon>
        <taxon>Dikarya</taxon>
        <taxon>Ascomycota</taxon>
        <taxon>Pezizomycotina</taxon>
        <taxon>Pezizomycetes</taxon>
        <taxon>Pezizales</taxon>
        <taxon>Pyronemataceae</taxon>
        <taxon>Sphaerosporella</taxon>
    </lineage>
</organism>
<keyword evidence="4 5" id="KW-0472">Membrane</keyword>
<accession>A0A5J5EXE5</accession>
<dbReference type="EMBL" id="VXIS01000097">
    <property type="protein sequence ID" value="KAA8905669.1"/>
    <property type="molecule type" value="Genomic_DNA"/>
</dbReference>
<dbReference type="InParanoid" id="A0A5J5EXE5"/>
<dbReference type="Pfam" id="PF07690">
    <property type="entry name" value="MFS_1"/>
    <property type="match status" value="1"/>
</dbReference>
<keyword evidence="2 5" id="KW-0812">Transmembrane</keyword>
<dbReference type="PANTHER" id="PTHR23502">
    <property type="entry name" value="MAJOR FACILITATOR SUPERFAMILY"/>
    <property type="match status" value="1"/>
</dbReference>
<evidence type="ECO:0000256" key="4">
    <source>
        <dbReference type="ARBA" id="ARBA00023136"/>
    </source>
</evidence>
<gene>
    <name evidence="7" type="ORF">FN846DRAFT_898996</name>
</gene>
<keyword evidence="6" id="KW-0732">Signal</keyword>
<keyword evidence="3 5" id="KW-1133">Transmembrane helix</keyword>
<dbReference type="PANTHER" id="PTHR23502:SF152">
    <property type="entry name" value="MAJOR FACILITATOR SUPERFAMILY (MFS) PROFILE DOMAIN-CONTAINING PROTEIN-RELATED"/>
    <property type="match status" value="1"/>
</dbReference>
<evidence type="ECO:0000313" key="7">
    <source>
        <dbReference type="EMBL" id="KAA8905669.1"/>
    </source>
</evidence>
<comment type="caution">
    <text evidence="7">The sequence shown here is derived from an EMBL/GenBank/DDBJ whole genome shotgun (WGS) entry which is preliminary data.</text>
</comment>
<feature type="transmembrane region" description="Helical" evidence="5">
    <location>
        <begin position="261"/>
        <end position="281"/>
    </location>
</feature>
<feature type="transmembrane region" description="Helical" evidence="5">
    <location>
        <begin position="70"/>
        <end position="93"/>
    </location>
</feature>
<feature type="transmembrane region" description="Helical" evidence="5">
    <location>
        <begin position="287"/>
        <end position="304"/>
    </location>
</feature>
<evidence type="ECO:0000256" key="2">
    <source>
        <dbReference type="ARBA" id="ARBA00022692"/>
    </source>
</evidence>
<dbReference type="InterPro" id="IPR011701">
    <property type="entry name" value="MFS"/>
</dbReference>
<name>A0A5J5EXE5_9PEZI</name>
<dbReference type="GO" id="GO:0005886">
    <property type="term" value="C:plasma membrane"/>
    <property type="evidence" value="ECO:0007669"/>
    <property type="project" value="TreeGrafter"/>
</dbReference>
<reference evidence="7 8" key="1">
    <citation type="submission" date="2019-09" db="EMBL/GenBank/DDBJ databases">
        <title>Draft genome of the ectomycorrhizal ascomycete Sphaerosporella brunnea.</title>
        <authorList>
            <consortium name="DOE Joint Genome Institute"/>
            <person name="Benucci G.M."/>
            <person name="Marozzi G."/>
            <person name="Antonielli L."/>
            <person name="Sanchez S."/>
            <person name="Marco P."/>
            <person name="Wang X."/>
            <person name="Falini L.B."/>
            <person name="Barry K."/>
            <person name="Haridas S."/>
            <person name="Lipzen A."/>
            <person name="Labutti K."/>
            <person name="Grigoriev I.V."/>
            <person name="Murat C."/>
            <person name="Martin F."/>
            <person name="Albertini E."/>
            <person name="Donnini D."/>
            <person name="Bonito G."/>
        </authorList>
    </citation>
    <scope>NUCLEOTIDE SEQUENCE [LARGE SCALE GENOMIC DNA]</scope>
    <source>
        <strain evidence="7 8">Sb_GMNB300</strain>
    </source>
</reference>
<dbReference type="OrthoDB" id="3066029at2759"/>